<reference evidence="1" key="1">
    <citation type="submission" date="2018-06" db="EMBL/GenBank/DDBJ databases">
        <authorList>
            <person name="Zhirakovskaya E."/>
        </authorList>
    </citation>
    <scope>NUCLEOTIDE SEQUENCE</scope>
</reference>
<feature type="non-terminal residue" evidence="1">
    <location>
        <position position="127"/>
    </location>
</feature>
<gene>
    <name evidence="1" type="ORF">MNBD_ACTINO02-380</name>
</gene>
<sequence length="127" mass="13773">MPQSSYQSHQRFADSSLAYATGETGRLVGEVFGALEEGVQVPHLATVVARNLARAAGATRATAILWHLDGSLWAGATRLADGTPDLHVWASVHARFRAIPAVIRAIDERRIVHADGLQDDETYTWLA</sequence>
<protein>
    <submittedName>
        <fullName evidence="1">Uncharacterized protein</fullName>
    </submittedName>
</protein>
<dbReference type="EMBL" id="UOEK01000489">
    <property type="protein sequence ID" value="VAW08755.1"/>
    <property type="molecule type" value="Genomic_DNA"/>
</dbReference>
<dbReference type="AlphaFoldDB" id="A0A3B0SSC5"/>
<accession>A0A3B0SSC5</accession>
<evidence type="ECO:0000313" key="1">
    <source>
        <dbReference type="EMBL" id="VAW08755.1"/>
    </source>
</evidence>
<organism evidence="1">
    <name type="scientific">hydrothermal vent metagenome</name>
    <dbReference type="NCBI Taxonomy" id="652676"/>
    <lineage>
        <taxon>unclassified sequences</taxon>
        <taxon>metagenomes</taxon>
        <taxon>ecological metagenomes</taxon>
    </lineage>
</organism>
<name>A0A3B0SSC5_9ZZZZ</name>
<proteinExistence type="predicted"/>